<keyword evidence="4 6" id="KW-0805">Transcription regulation</keyword>
<accession>A0A6C1TYV5</accession>
<name>A0A6C1TYV5_9CORY</name>
<protein>
    <recommendedName>
        <fullName evidence="6">Transcription antitermination protein NusB</fullName>
    </recommendedName>
    <alternativeName>
        <fullName evidence="6">Antitermination factor NusB</fullName>
    </alternativeName>
</protein>
<dbReference type="InterPro" id="IPR011605">
    <property type="entry name" value="NusB_fam"/>
</dbReference>
<organism evidence="8 9">
    <name type="scientific">Corynebacterium sanguinis</name>
    <dbReference type="NCBI Taxonomy" id="2594913"/>
    <lineage>
        <taxon>Bacteria</taxon>
        <taxon>Bacillati</taxon>
        <taxon>Actinomycetota</taxon>
        <taxon>Actinomycetes</taxon>
        <taxon>Mycobacteriales</taxon>
        <taxon>Corynebacteriaceae</taxon>
        <taxon>Corynebacterium</taxon>
    </lineage>
</organism>
<comment type="similarity">
    <text evidence="1 6">Belongs to the NusB family.</text>
</comment>
<dbReference type="InterPro" id="IPR035926">
    <property type="entry name" value="NusB-like_sf"/>
</dbReference>
<evidence type="ECO:0000256" key="5">
    <source>
        <dbReference type="ARBA" id="ARBA00023163"/>
    </source>
</evidence>
<comment type="function">
    <text evidence="6">Involved in transcription antitermination. Required for transcription of ribosomal RNA (rRNA) genes. Binds specifically to the boxA antiterminator sequence of the ribosomal RNA (rrn) operons.</text>
</comment>
<gene>
    <name evidence="6 8" type="primary">nusB</name>
    <name evidence="8" type="ORF">EKI59_03110</name>
</gene>
<evidence type="ECO:0000256" key="1">
    <source>
        <dbReference type="ARBA" id="ARBA00005952"/>
    </source>
</evidence>
<reference evidence="8 9" key="1">
    <citation type="submission" date="2018-12" db="EMBL/GenBank/DDBJ databases">
        <title>Corynebacterium sanguinis sp. nov., a clinically-associated and environmental corynebacterium.</title>
        <authorList>
            <person name="Gonzales-Siles L."/>
            <person name="Jaen-Luchoro D."/>
            <person name="Cardew S."/>
            <person name="Inganas E."/>
            <person name="Ohlen M."/>
            <person name="Jensie-Markopolous S."/>
            <person name="Pinyeiro-Iglesias B."/>
            <person name="Molin K."/>
            <person name="Skovbjerg S."/>
            <person name="Svensson-Stadler L."/>
            <person name="Funke G."/>
            <person name="Moore E.R.B."/>
        </authorList>
    </citation>
    <scope>NUCLEOTIDE SEQUENCE [LARGE SCALE GENOMIC DNA]</scope>
    <source>
        <strain evidence="8 9">58734</strain>
    </source>
</reference>
<dbReference type="AlphaFoldDB" id="A0A6C1TYV5"/>
<evidence type="ECO:0000313" key="9">
    <source>
        <dbReference type="Proteomes" id="UP000336646"/>
    </source>
</evidence>
<dbReference type="EMBL" id="RXIR01000004">
    <property type="protein sequence ID" value="TVS29618.1"/>
    <property type="molecule type" value="Genomic_DNA"/>
</dbReference>
<dbReference type="OrthoDB" id="3528057at2"/>
<dbReference type="GO" id="GO:0003723">
    <property type="term" value="F:RNA binding"/>
    <property type="evidence" value="ECO:0007669"/>
    <property type="project" value="UniProtKB-UniRule"/>
</dbReference>
<dbReference type="RefSeq" id="WP_144318211.1">
    <property type="nucleotide sequence ID" value="NZ_CP038157.1"/>
</dbReference>
<feature type="domain" description="NusB/RsmB/TIM44" evidence="7">
    <location>
        <begin position="12"/>
        <end position="142"/>
    </location>
</feature>
<dbReference type="HAMAP" id="MF_00073">
    <property type="entry name" value="NusB"/>
    <property type="match status" value="1"/>
</dbReference>
<sequence>MTDYKRRGARYRARRRAVDILFEAETRDIDPVAVVEDRIELAQDPQNAVAPIAEYTREIITGVAEKLDDVDDAVERFLSQDWELGRLPAVDRQILRVAAWEILFNDDVAAPIAISNALGMAEEYAGHAAPPYIHAVLDDVVKTLPAPEADSPADESAEREDVLGEIIAEAPIAEPRALDIERDEPHKA</sequence>
<comment type="caution">
    <text evidence="8">The sequence shown here is derived from an EMBL/GenBank/DDBJ whole genome shotgun (WGS) entry which is preliminary data.</text>
</comment>
<proteinExistence type="inferred from homology"/>
<dbReference type="Pfam" id="PF01029">
    <property type="entry name" value="NusB"/>
    <property type="match status" value="1"/>
</dbReference>
<dbReference type="Gene3D" id="1.10.940.10">
    <property type="entry name" value="NusB-like"/>
    <property type="match status" value="1"/>
</dbReference>
<dbReference type="GO" id="GO:0031564">
    <property type="term" value="P:transcription antitermination"/>
    <property type="evidence" value="ECO:0007669"/>
    <property type="project" value="UniProtKB-KW"/>
</dbReference>
<keyword evidence="2 6" id="KW-0889">Transcription antitermination</keyword>
<keyword evidence="3 6" id="KW-0694">RNA-binding</keyword>
<evidence type="ECO:0000256" key="4">
    <source>
        <dbReference type="ARBA" id="ARBA00023015"/>
    </source>
</evidence>
<dbReference type="GeneID" id="74902476"/>
<dbReference type="PANTHER" id="PTHR11078:SF3">
    <property type="entry name" value="ANTITERMINATION NUSB DOMAIN-CONTAINING PROTEIN"/>
    <property type="match status" value="1"/>
</dbReference>
<evidence type="ECO:0000256" key="2">
    <source>
        <dbReference type="ARBA" id="ARBA00022814"/>
    </source>
</evidence>
<dbReference type="Proteomes" id="UP000336646">
    <property type="component" value="Unassembled WGS sequence"/>
</dbReference>
<evidence type="ECO:0000313" key="8">
    <source>
        <dbReference type="EMBL" id="TVS29618.1"/>
    </source>
</evidence>
<dbReference type="PANTHER" id="PTHR11078">
    <property type="entry name" value="N UTILIZATION SUBSTANCE PROTEIN B-RELATED"/>
    <property type="match status" value="1"/>
</dbReference>
<dbReference type="InterPro" id="IPR006027">
    <property type="entry name" value="NusB_RsmB_TIM44"/>
</dbReference>
<evidence type="ECO:0000256" key="6">
    <source>
        <dbReference type="HAMAP-Rule" id="MF_00073"/>
    </source>
</evidence>
<dbReference type="GO" id="GO:0006353">
    <property type="term" value="P:DNA-templated transcription termination"/>
    <property type="evidence" value="ECO:0007669"/>
    <property type="project" value="UniProtKB-UniRule"/>
</dbReference>
<dbReference type="GO" id="GO:0005829">
    <property type="term" value="C:cytosol"/>
    <property type="evidence" value="ECO:0007669"/>
    <property type="project" value="TreeGrafter"/>
</dbReference>
<dbReference type="NCBIfam" id="TIGR01951">
    <property type="entry name" value="nusB"/>
    <property type="match status" value="1"/>
</dbReference>
<keyword evidence="5 6" id="KW-0804">Transcription</keyword>
<dbReference type="SUPFAM" id="SSF48013">
    <property type="entry name" value="NusB-like"/>
    <property type="match status" value="1"/>
</dbReference>
<evidence type="ECO:0000256" key="3">
    <source>
        <dbReference type="ARBA" id="ARBA00022884"/>
    </source>
</evidence>
<evidence type="ECO:0000259" key="7">
    <source>
        <dbReference type="Pfam" id="PF01029"/>
    </source>
</evidence>